<evidence type="ECO:0000256" key="4">
    <source>
        <dbReference type="PIRSR" id="PIRSR037375-1"/>
    </source>
</evidence>
<accession>A0A7W9WQA7</accession>
<feature type="chain" id="PRO_5031195007" evidence="6">
    <location>
        <begin position="25"/>
        <end position="676"/>
    </location>
</feature>
<evidence type="ECO:0000313" key="9">
    <source>
        <dbReference type="Proteomes" id="UP000541136"/>
    </source>
</evidence>
<sequence length="676" mass="69150">MRHPALTAMALSVALALPALPAAAQSYSNVYFFGDSLSDVGAFGGLSGLPSNARWTTNYGANWTDGLAARLGFVSRPNNPANPHVAPGGNNYAQGDAEANPAASARQPADPAGAPTSEAIAVTHLQGQLGTYLAQHGQVDANALYSVWIGGNDVITAVGRGAGVTSYLTASATSTVGAVAALKGAGAQTILLPNLPDVGAAPLAVFASIRTAVPPAGLATAWGAAWARLAAANGAYDPAAVAQALAAADAAAGLPAGTLAGVYALVRPGLEQASSGYNQLVDIGLNATGQTHGIIRADIGGLFREILADPAPYGFTNVVGAACPFNALYCSDPTGATAGYVFTDQLHPTPGAHALIADYVAGLLQAPYFAGGLPEAGLGNARQLSAGLGSRLAALRAQPRPTGTASLFVQGGFDGTRTEFGPTGLDNHGQLYTLGIDLQASEAFAVGLAVSRQAGDTDLSYRGTPGSVKDRSTLLSAYASYAPGALWIDGTIHAGSGKLHTRRQVVLGPRTLTLEGSPNQRQYGLGLHGGYDAAFGSVRTGPVIGLDYARVKVSHFTEEGDSSSRMHFSDQRLESLIGRLGWQARMDIAGRYVPYVKAAFAHEFKRDERTVTSGVASTMGSWTTRLQAPDDNWMEWTAGVTASLSKSAALYGQVTATTGRDGGNQAAGNIGLAISF</sequence>
<dbReference type="SUPFAM" id="SSF52266">
    <property type="entry name" value="SGNH hydrolase"/>
    <property type="match status" value="1"/>
</dbReference>
<dbReference type="Gene3D" id="2.40.128.130">
    <property type="entry name" value="Autotransporter beta-domain"/>
    <property type="match status" value="1"/>
</dbReference>
<dbReference type="InterPro" id="IPR001087">
    <property type="entry name" value="GDSL"/>
</dbReference>
<dbReference type="InterPro" id="IPR017186">
    <property type="entry name" value="Lipase_autotranspt_EstA"/>
</dbReference>
<organism evidence="8 9">
    <name type="scientific">Castellaniella defragrans</name>
    <name type="common">Alcaligenes defragrans</name>
    <dbReference type="NCBI Taxonomy" id="75697"/>
    <lineage>
        <taxon>Bacteria</taxon>
        <taxon>Pseudomonadati</taxon>
        <taxon>Pseudomonadota</taxon>
        <taxon>Betaproteobacteria</taxon>
        <taxon>Burkholderiales</taxon>
        <taxon>Alcaligenaceae</taxon>
        <taxon>Castellaniella</taxon>
    </lineage>
</organism>
<evidence type="ECO:0000256" key="6">
    <source>
        <dbReference type="SAM" id="SignalP"/>
    </source>
</evidence>
<feature type="signal peptide" evidence="6">
    <location>
        <begin position="1"/>
        <end position="24"/>
    </location>
</feature>
<dbReference type="InterPro" id="IPR051058">
    <property type="entry name" value="GDSL_Est/Lipase"/>
</dbReference>
<feature type="domain" description="Autotransporter" evidence="7">
    <location>
        <begin position="400"/>
        <end position="676"/>
    </location>
</feature>
<feature type="active site" evidence="4">
    <location>
        <position position="347"/>
    </location>
</feature>
<dbReference type="RefSeq" id="WP_151024544.1">
    <property type="nucleotide sequence ID" value="NZ_JACHIB010000016.1"/>
</dbReference>
<dbReference type="InterPro" id="IPR036709">
    <property type="entry name" value="Autotransporte_beta_dom_sf"/>
</dbReference>
<dbReference type="InterPro" id="IPR036514">
    <property type="entry name" value="SGNH_hydro_sf"/>
</dbReference>
<comment type="similarity">
    <text evidence="1">Belongs to the 'GDSL' lipolytic enzyme family.</text>
</comment>
<reference evidence="8 9" key="1">
    <citation type="submission" date="2020-08" db="EMBL/GenBank/DDBJ databases">
        <title>Genomic Encyclopedia of Type Strains, Phase IV (KMG-IV): sequencing the most valuable type-strain genomes for metagenomic binning, comparative biology and taxonomic classification.</title>
        <authorList>
            <person name="Goeker M."/>
        </authorList>
    </citation>
    <scope>NUCLEOTIDE SEQUENCE [LARGE SCALE GENOMIC DNA]</scope>
    <source>
        <strain evidence="8 9">DSM 12141</strain>
    </source>
</reference>
<dbReference type="Pfam" id="PF00657">
    <property type="entry name" value="Lipase_GDSL"/>
    <property type="match status" value="1"/>
</dbReference>
<dbReference type="SMART" id="SM00869">
    <property type="entry name" value="Autotransporter"/>
    <property type="match status" value="1"/>
</dbReference>
<dbReference type="Pfam" id="PF03797">
    <property type="entry name" value="Autotransporter"/>
    <property type="match status" value="1"/>
</dbReference>
<comment type="caution">
    <text evidence="8">The sequence shown here is derived from an EMBL/GenBank/DDBJ whole genome shotgun (WGS) entry which is preliminary data.</text>
</comment>
<dbReference type="NCBIfam" id="TIGR01414">
    <property type="entry name" value="autotrans_barl"/>
    <property type="match status" value="1"/>
</dbReference>
<dbReference type="GO" id="GO:0019867">
    <property type="term" value="C:outer membrane"/>
    <property type="evidence" value="ECO:0007669"/>
    <property type="project" value="InterPro"/>
</dbReference>
<evidence type="ECO:0000256" key="1">
    <source>
        <dbReference type="ARBA" id="ARBA00008668"/>
    </source>
</evidence>
<feature type="region of interest" description="Disordered" evidence="5">
    <location>
        <begin position="78"/>
        <end position="115"/>
    </location>
</feature>
<feature type="active site" evidence="4">
    <location>
        <position position="344"/>
    </location>
</feature>
<evidence type="ECO:0000313" key="8">
    <source>
        <dbReference type="EMBL" id="MBB6084710.1"/>
    </source>
</evidence>
<keyword evidence="2 6" id="KW-0732">Signal</keyword>
<dbReference type="EMBL" id="JACHIB010000016">
    <property type="protein sequence ID" value="MBB6084710.1"/>
    <property type="molecule type" value="Genomic_DNA"/>
</dbReference>
<feature type="active site" description="Nucleophile" evidence="4">
    <location>
        <position position="36"/>
    </location>
</feature>
<dbReference type="PANTHER" id="PTHR45648">
    <property type="entry name" value="GDSL LIPASE/ACYLHYDROLASE FAMILY PROTEIN (AFU_ORTHOLOGUE AFUA_4G14700)"/>
    <property type="match status" value="1"/>
</dbReference>
<dbReference type="AlphaFoldDB" id="A0A7W9WQA7"/>
<dbReference type="PANTHER" id="PTHR45648:SF22">
    <property type="entry name" value="GDSL LIPASE_ACYLHYDROLASE FAMILY PROTEIN (AFU_ORTHOLOGUE AFUA_4G14700)"/>
    <property type="match status" value="1"/>
</dbReference>
<evidence type="ECO:0000256" key="5">
    <source>
        <dbReference type="SAM" id="MobiDB-lite"/>
    </source>
</evidence>
<dbReference type="PIRSF" id="PIRSF037375">
    <property type="entry name" value="Autotrns_EstA"/>
    <property type="match status" value="1"/>
</dbReference>
<evidence type="ECO:0000256" key="2">
    <source>
        <dbReference type="ARBA" id="ARBA00022729"/>
    </source>
</evidence>
<dbReference type="PROSITE" id="PS51208">
    <property type="entry name" value="AUTOTRANSPORTER"/>
    <property type="match status" value="1"/>
</dbReference>
<dbReference type="Gene3D" id="3.40.50.1110">
    <property type="entry name" value="SGNH hydrolase"/>
    <property type="match status" value="1"/>
</dbReference>
<dbReference type="CDD" id="cd01847">
    <property type="entry name" value="Triacylglycerol_lipase_like"/>
    <property type="match status" value="1"/>
</dbReference>
<keyword evidence="3" id="KW-0378">Hydrolase</keyword>
<dbReference type="InterPro" id="IPR005546">
    <property type="entry name" value="Autotransporte_beta"/>
</dbReference>
<name>A0A7W9WQA7_CASDE</name>
<dbReference type="Proteomes" id="UP000541136">
    <property type="component" value="Unassembled WGS sequence"/>
</dbReference>
<dbReference type="GO" id="GO:0016788">
    <property type="term" value="F:hydrolase activity, acting on ester bonds"/>
    <property type="evidence" value="ECO:0007669"/>
    <property type="project" value="InterPro"/>
</dbReference>
<dbReference type="SUPFAM" id="SSF103515">
    <property type="entry name" value="Autotransporter"/>
    <property type="match status" value="1"/>
</dbReference>
<protein>
    <submittedName>
        <fullName evidence="8">Outer membrane lipase/esterase</fullName>
    </submittedName>
</protein>
<dbReference type="InterPro" id="IPR006315">
    <property type="entry name" value="OM_autotransptr_brl_dom"/>
</dbReference>
<evidence type="ECO:0000259" key="7">
    <source>
        <dbReference type="PROSITE" id="PS51208"/>
    </source>
</evidence>
<evidence type="ECO:0000256" key="3">
    <source>
        <dbReference type="ARBA" id="ARBA00022801"/>
    </source>
</evidence>
<proteinExistence type="inferred from homology"/>
<gene>
    <name evidence="8" type="ORF">HNR28_002757</name>
</gene>